<keyword evidence="1 4" id="KW-0349">Heme</keyword>
<accession>A0ABV9KIZ7</accession>
<dbReference type="PROSITE" id="PS51007">
    <property type="entry name" value="CYTC"/>
    <property type="match status" value="1"/>
</dbReference>
<keyword evidence="8" id="KW-1185">Reference proteome</keyword>
<keyword evidence="2 4" id="KW-0479">Metal-binding</keyword>
<proteinExistence type="predicted"/>
<dbReference type="EMBL" id="JBHSGI010000024">
    <property type="protein sequence ID" value="MFC4670135.1"/>
    <property type="molecule type" value="Genomic_DNA"/>
</dbReference>
<feature type="chain" id="PRO_5045967078" description="Cytochrome c domain-containing protein" evidence="5">
    <location>
        <begin position="19"/>
        <end position="242"/>
    </location>
</feature>
<name>A0ABV9KIZ7_9RHOB</name>
<keyword evidence="5" id="KW-0732">Signal</keyword>
<evidence type="ECO:0000256" key="3">
    <source>
        <dbReference type="ARBA" id="ARBA00023004"/>
    </source>
</evidence>
<dbReference type="InterPro" id="IPR036909">
    <property type="entry name" value="Cyt_c-like_dom_sf"/>
</dbReference>
<sequence length="242" mass="25736">MRMILLCLSLLASASPIAAQEALGLAAPAAVVESGLLDYLLPRFSLKTGVRVVADPEGAMSLSETPPGTPVFAGAGITWHLRPGDDPRAARFLDWLTSDIGKRTVDSFEAGGAHPFSADLTAPQEKVTVDYAGDARRGAEVSQVQCGRCHVIGTQDRNKGIGSTPSFAVLRSFEDWDDRFMTFYVRKPHAAFTQIAGVTEPFDVSRPSPIAPVELEPEDIDAILAFVAAIGPADLGAPLHLQ</sequence>
<feature type="domain" description="Cytochrome c" evidence="6">
    <location>
        <begin position="133"/>
        <end position="231"/>
    </location>
</feature>
<feature type="signal peptide" evidence="5">
    <location>
        <begin position="1"/>
        <end position="18"/>
    </location>
</feature>
<gene>
    <name evidence="7" type="ORF">ACFO5X_16345</name>
</gene>
<evidence type="ECO:0000256" key="1">
    <source>
        <dbReference type="ARBA" id="ARBA00022617"/>
    </source>
</evidence>
<organism evidence="7 8">
    <name type="scientific">Seohaeicola nanhaiensis</name>
    <dbReference type="NCBI Taxonomy" id="1387282"/>
    <lineage>
        <taxon>Bacteria</taxon>
        <taxon>Pseudomonadati</taxon>
        <taxon>Pseudomonadota</taxon>
        <taxon>Alphaproteobacteria</taxon>
        <taxon>Rhodobacterales</taxon>
        <taxon>Roseobacteraceae</taxon>
        <taxon>Seohaeicola</taxon>
    </lineage>
</organism>
<dbReference type="RefSeq" id="WP_380718817.1">
    <property type="nucleotide sequence ID" value="NZ_JBHSGI010000024.1"/>
</dbReference>
<dbReference type="InterPro" id="IPR009056">
    <property type="entry name" value="Cyt_c-like_dom"/>
</dbReference>
<dbReference type="Proteomes" id="UP001595973">
    <property type="component" value="Unassembled WGS sequence"/>
</dbReference>
<dbReference type="Gene3D" id="1.10.760.10">
    <property type="entry name" value="Cytochrome c-like domain"/>
    <property type="match status" value="1"/>
</dbReference>
<dbReference type="Pfam" id="PF00034">
    <property type="entry name" value="Cytochrom_C"/>
    <property type="match status" value="1"/>
</dbReference>
<evidence type="ECO:0000256" key="5">
    <source>
        <dbReference type="SAM" id="SignalP"/>
    </source>
</evidence>
<evidence type="ECO:0000256" key="4">
    <source>
        <dbReference type="PROSITE-ProRule" id="PRU00433"/>
    </source>
</evidence>
<evidence type="ECO:0000313" key="7">
    <source>
        <dbReference type="EMBL" id="MFC4670135.1"/>
    </source>
</evidence>
<protein>
    <recommendedName>
        <fullName evidence="6">Cytochrome c domain-containing protein</fullName>
    </recommendedName>
</protein>
<comment type="caution">
    <text evidence="7">The sequence shown here is derived from an EMBL/GenBank/DDBJ whole genome shotgun (WGS) entry which is preliminary data.</text>
</comment>
<dbReference type="SUPFAM" id="SSF46626">
    <property type="entry name" value="Cytochrome c"/>
    <property type="match status" value="1"/>
</dbReference>
<evidence type="ECO:0000256" key="2">
    <source>
        <dbReference type="ARBA" id="ARBA00022723"/>
    </source>
</evidence>
<evidence type="ECO:0000313" key="8">
    <source>
        <dbReference type="Proteomes" id="UP001595973"/>
    </source>
</evidence>
<keyword evidence="3 4" id="KW-0408">Iron</keyword>
<reference evidence="8" key="1">
    <citation type="journal article" date="2019" name="Int. J. Syst. Evol. Microbiol.">
        <title>The Global Catalogue of Microorganisms (GCM) 10K type strain sequencing project: providing services to taxonomists for standard genome sequencing and annotation.</title>
        <authorList>
            <consortium name="The Broad Institute Genomics Platform"/>
            <consortium name="The Broad Institute Genome Sequencing Center for Infectious Disease"/>
            <person name="Wu L."/>
            <person name="Ma J."/>
        </authorList>
    </citation>
    <scope>NUCLEOTIDE SEQUENCE [LARGE SCALE GENOMIC DNA]</scope>
    <source>
        <strain evidence="8">CGMCC 4.7283</strain>
    </source>
</reference>
<evidence type="ECO:0000259" key="6">
    <source>
        <dbReference type="PROSITE" id="PS51007"/>
    </source>
</evidence>